<keyword evidence="2" id="KW-1185">Reference proteome</keyword>
<feature type="non-terminal residue" evidence="1">
    <location>
        <position position="124"/>
    </location>
</feature>
<sequence>MGKQPLHSKDPEVHALVYFIDQCEPLEIDIPLPAQWLSRCRLMVFERTQQHLVVFNKTLTKLVSVKIIISGDHDQYAGERDTEKQKIRNIRNDTLHSSQVKADQLRACKDFQHAWKREYDLKEE</sequence>
<dbReference type="OrthoDB" id="2414946at2759"/>
<evidence type="ECO:0000313" key="2">
    <source>
        <dbReference type="Proteomes" id="UP000789739"/>
    </source>
</evidence>
<comment type="caution">
    <text evidence="1">The sequence shown here is derived from an EMBL/GenBank/DDBJ whole genome shotgun (WGS) entry which is preliminary data.</text>
</comment>
<organism evidence="1 2">
    <name type="scientific">Paraglomus brasilianum</name>
    <dbReference type="NCBI Taxonomy" id="144538"/>
    <lineage>
        <taxon>Eukaryota</taxon>
        <taxon>Fungi</taxon>
        <taxon>Fungi incertae sedis</taxon>
        <taxon>Mucoromycota</taxon>
        <taxon>Glomeromycotina</taxon>
        <taxon>Glomeromycetes</taxon>
        <taxon>Paraglomerales</taxon>
        <taxon>Paraglomeraceae</taxon>
        <taxon>Paraglomus</taxon>
    </lineage>
</organism>
<dbReference type="AlphaFoldDB" id="A0A9N9CNT0"/>
<gene>
    <name evidence="1" type="ORF">PBRASI_LOCUS8124</name>
</gene>
<proteinExistence type="predicted"/>
<dbReference type="Proteomes" id="UP000789739">
    <property type="component" value="Unassembled WGS sequence"/>
</dbReference>
<accession>A0A9N9CNT0</accession>
<dbReference type="EMBL" id="CAJVPI010001384">
    <property type="protein sequence ID" value="CAG8610208.1"/>
    <property type="molecule type" value="Genomic_DNA"/>
</dbReference>
<name>A0A9N9CNT0_9GLOM</name>
<protein>
    <submittedName>
        <fullName evidence="1">8024_t:CDS:1</fullName>
    </submittedName>
</protein>
<reference evidence="1" key="1">
    <citation type="submission" date="2021-06" db="EMBL/GenBank/DDBJ databases">
        <authorList>
            <person name="Kallberg Y."/>
            <person name="Tangrot J."/>
            <person name="Rosling A."/>
        </authorList>
    </citation>
    <scope>NUCLEOTIDE SEQUENCE</scope>
    <source>
        <strain evidence="1">BR232B</strain>
    </source>
</reference>
<evidence type="ECO:0000313" key="1">
    <source>
        <dbReference type="EMBL" id="CAG8610208.1"/>
    </source>
</evidence>